<evidence type="ECO:0000259" key="2">
    <source>
        <dbReference type="Pfam" id="PF05065"/>
    </source>
</evidence>
<sequence length="312" mass="36252">MQRRFKIMNYDTFTIESESYRKAFWNTMMKGKGVLYSTMGKGNAGSDMFVIPYDSNRMFMDALKKEYIFRNICTSITTIDSDLDIWLSDSDEPAEWVVSNTDRFIKDVASSFTKKKVKCHKLAIIDRMDMDFMQDMKFDMEDFLVNRFAKRFGKSEEDAFVNGTGVDMPTGFLHDTDGAEVGVTADALTYDDVIALYFSTKQEYRTKGVWLMNDETAQKLRTLKDKDGNYIWNHINDTIMSRPVYICNAMPSTDKIIAFGDFSYYWIINRMPICVRALTELFTMHHQVGYLAHEYLDAKLIRSEAVKLLQLK</sequence>
<evidence type="ECO:0000256" key="1">
    <source>
        <dbReference type="ARBA" id="ARBA00004328"/>
    </source>
</evidence>
<reference evidence="3" key="1">
    <citation type="submission" date="2008-01" db="EMBL/GenBank/DDBJ databases">
        <authorList>
            <person name="Fulton L."/>
            <person name="Clifton S."/>
            <person name="Fulton B."/>
            <person name="Xu J."/>
            <person name="Minx P."/>
            <person name="Pepin K.H."/>
            <person name="Johnson M."/>
            <person name="Thiruvilangam P."/>
            <person name="Bhonagiri V."/>
            <person name="Nash W.E."/>
            <person name="Mardis E.R."/>
            <person name="Wilson R.K."/>
        </authorList>
    </citation>
    <scope>NUCLEOTIDE SEQUENCE [LARGE SCALE GENOMIC DNA]</scope>
    <source>
        <strain evidence="3">DSM 17244</strain>
    </source>
</reference>
<comment type="caution">
    <text evidence="3">The sequence shown here is derived from an EMBL/GenBank/DDBJ whole genome shotgun (WGS) entry which is preliminary data.</text>
</comment>
<dbReference type="OrthoDB" id="9786516at2"/>
<evidence type="ECO:0000313" key="3">
    <source>
        <dbReference type="EMBL" id="EDS72870.1"/>
    </source>
</evidence>
<dbReference type="eggNOG" id="COG4653">
    <property type="taxonomic scope" value="Bacteria"/>
</dbReference>
<dbReference type="InterPro" id="IPR054612">
    <property type="entry name" value="Phage_capsid-like_C"/>
</dbReference>
<dbReference type="NCBIfam" id="TIGR01554">
    <property type="entry name" value="major_cap_HK97"/>
    <property type="match status" value="1"/>
</dbReference>
<accession>B1C783</accession>
<proteinExistence type="predicted"/>
<protein>
    <submittedName>
        <fullName evidence="3">Phage capsid family</fullName>
    </submittedName>
</protein>
<dbReference type="Pfam" id="PF05065">
    <property type="entry name" value="Phage_capsid"/>
    <property type="match status" value="1"/>
</dbReference>
<keyword evidence="4" id="KW-1185">Reference proteome</keyword>
<dbReference type="InterPro" id="IPR024455">
    <property type="entry name" value="Phage_capsid"/>
</dbReference>
<gene>
    <name evidence="3" type="ORF">ANASTE_00585</name>
</gene>
<dbReference type="STRING" id="445971.ANASTE_00585"/>
<dbReference type="SUPFAM" id="SSF56563">
    <property type="entry name" value="Major capsid protein gp5"/>
    <property type="match status" value="1"/>
</dbReference>
<dbReference type="HOGENOM" id="CLU_041417_4_0_9"/>
<name>B1C783_9FIRM</name>
<organism evidence="3 4">
    <name type="scientific">Anaerofustis stercorihominis DSM 17244</name>
    <dbReference type="NCBI Taxonomy" id="445971"/>
    <lineage>
        <taxon>Bacteria</taxon>
        <taxon>Bacillati</taxon>
        <taxon>Bacillota</taxon>
        <taxon>Clostridia</taxon>
        <taxon>Eubacteriales</taxon>
        <taxon>Eubacteriaceae</taxon>
        <taxon>Anaerofustis</taxon>
    </lineage>
</organism>
<dbReference type="EMBL" id="ABIL02000005">
    <property type="protein sequence ID" value="EDS72870.1"/>
    <property type="molecule type" value="Genomic_DNA"/>
</dbReference>
<evidence type="ECO:0000313" key="4">
    <source>
        <dbReference type="Proteomes" id="UP000005178"/>
    </source>
</evidence>
<comment type="subcellular location">
    <subcellularLocation>
        <location evidence="1">Virion</location>
    </subcellularLocation>
</comment>
<reference evidence="3" key="2">
    <citation type="submission" date="2013-08" db="EMBL/GenBank/DDBJ databases">
        <title>Draft genome sequence of Anaerofustis stercorihominis (DSM 17244).</title>
        <authorList>
            <person name="Sudarsanam P."/>
            <person name="Ley R."/>
            <person name="Guruge J."/>
            <person name="Turnbaugh P.J."/>
            <person name="Mahowald M."/>
            <person name="Liep D."/>
            <person name="Gordon J."/>
        </authorList>
    </citation>
    <scope>NUCLEOTIDE SEQUENCE</scope>
    <source>
        <strain evidence="3">DSM 17244</strain>
    </source>
</reference>
<dbReference type="Gene3D" id="3.30.2320.10">
    <property type="entry name" value="hypothetical protein PF0899 domain"/>
    <property type="match status" value="1"/>
</dbReference>
<dbReference type="AlphaFoldDB" id="B1C783"/>
<dbReference type="Proteomes" id="UP000005178">
    <property type="component" value="Unassembled WGS sequence"/>
</dbReference>
<feature type="domain" description="Phage capsid-like C-terminal" evidence="2">
    <location>
        <begin position="49"/>
        <end position="310"/>
    </location>
</feature>